<evidence type="ECO:0000313" key="2">
    <source>
        <dbReference type="Proteomes" id="UP001163321"/>
    </source>
</evidence>
<sequence>MKQSLCLAHLIKYVTFSAEAKILVSDNRNKCLIEWGMELGATSQVTLQYLWRLKDVGLVEQRGNLKDWLGWLKPRSSSSRLRDDSLTPLHAPNQASVLNCHVAPRVQRPSPSKRSARSLGFWRPVLSPQSMRHLFRLSDTEFFASVLKVTYLFKFAKHKLCFISKRHPPVTRVCRLDASCCETSGRLMRTYESSTSFLRCPNVVEKTSGISVRCGSTRYKASKTSRACTLISELDMGSPTAAENNSLAKRRCSSPAPFSNPSYLPNKRHGLISRQQQQQQQLARKLSAKSSQLIVKATS</sequence>
<dbReference type="Proteomes" id="UP001163321">
    <property type="component" value="Chromosome 12"/>
</dbReference>
<comment type="caution">
    <text evidence="1">The sequence shown here is derived from an EMBL/GenBank/DDBJ whole genome shotgun (WGS) entry which is preliminary data.</text>
</comment>
<protein>
    <submittedName>
        <fullName evidence="1">Uncharacterized protein</fullName>
    </submittedName>
</protein>
<accession>A0ACC0WJR6</accession>
<keyword evidence="2" id="KW-1185">Reference proteome</keyword>
<evidence type="ECO:0000313" key="1">
    <source>
        <dbReference type="EMBL" id="KAI9918271.1"/>
    </source>
</evidence>
<dbReference type="EMBL" id="CM047591">
    <property type="protein sequence ID" value="KAI9918271.1"/>
    <property type="molecule type" value="Genomic_DNA"/>
</dbReference>
<proteinExistence type="predicted"/>
<organism evidence="1 2">
    <name type="scientific">Peronosclerospora sorghi</name>
    <dbReference type="NCBI Taxonomy" id="230839"/>
    <lineage>
        <taxon>Eukaryota</taxon>
        <taxon>Sar</taxon>
        <taxon>Stramenopiles</taxon>
        <taxon>Oomycota</taxon>
        <taxon>Peronosporomycetes</taxon>
        <taxon>Peronosporales</taxon>
        <taxon>Peronosporaceae</taxon>
        <taxon>Peronosclerospora</taxon>
    </lineage>
</organism>
<reference evidence="1 2" key="1">
    <citation type="journal article" date="2022" name="bioRxiv">
        <title>The genome of the oomycete Peronosclerospora sorghi, a cosmopolitan pathogen of maize and sorghum, is inflated with dispersed pseudogenes.</title>
        <authorList>
            <person name="Fletcher K."/>
            <person name="Martin F."/>
            <person name="Isakeit T."/>
            <person name="Cavanaugh K."/>
            <person name="Magill C."/>
            <person name="Michelmore R."/>
        </authorList>
    </citation>
    <scope>NUCLEOTIDE SEQUENCE [LARGE SCALE GENOMIC DNA]</scope>
    <source>
        <strain evidence="1">P6</strain>
    </source>
</reference>
<gene>
    <name evidence="1" type="ORF">PsorP6_011557</name>
</gene>
<name>A0ACC0WJR6_9STRA</name>